<dbReference type="InterPro" id="IPR055227">
    <property type="entry name" value="HRQ1_WHD"/>
</dbReference>
<evidence type="ECO:0000259" key="3">
    <source>
        <dbReference type="PROSITE" id="PS51192"/>
    </source>
</evidence>
<evidence type="ECO:0000256" key="1">
    <source>
        <dbReference type="ARBA" id="ARBA00022741"/>
    </source>
</evidence>
<evidence type="ECO:0000313" key="5">
    <source>
        <dbReference type="EMBL" id="PIA13489.1"/>
    </source>
</evidence>
<feature type="non-terminal residue" evidence="5">
    <location>
        <position position="760"/>
    </location>
</feature>
<dbReference type="PROSITE" id="PS51194">
    <property type="entry name" value="HELICASE_CTER"/>
    <property type="match status" value="1"/>
</dbReference>
<dbReference type="InterPro" id="IPR011545">
    <property type="entry name" value="DEAD/DEAH_box_helicase_dom"/>
</dbReference>
<dbReference type="CDD" id="cd18797">
    <property type="entry name" value="SF2_C_Hrq"/>
    <property type="match status" value="1"/>
</dbReference>
<dbReference type="InterPro" id="IPR027417">
    <property type="entry name" value="P-loop_NTPase"/>
</dbReference>
<dbReference type="SMART" id="SM00490">
    <property type="entry name" value="HELICc"/>
    <property type="match status" value="1"/>
</dbReference>
<keyword evidence="2" id="KW-0067">ATP-binding</keyword>
<evidence type="ECO:0000259" key="4">
    <source>
        <dbReference type="PROSITE" id="PS51194"/>
    </source>
</evidence>
<dbReference type="CDD" id="cd17923">
    <property type="entry name" value="DEXHc_Hrq1-like"/>
    <property type="match status" value="1"/>
</dbReference>
<dbReference type="Pfam" id="PF09369">
    <property type="entry name" value="MZB"/>
    <property type="match status" value="1"/>
</dbReference>
<organism evidence="5 6">
    <name type="scientific">Coemansia reversa (strain ATCC 12441 / NRRL 1564)</name>
    <dbReference type="NCBI Taxonomy" id="763665"/>
    <lineage>
        <taxon>Eukaryota</taxon>
        <taxon>Fungi</taxon>
        <taxon>Fungi incertae sedis</taxon>
        <taxon>Zoopagomycota</taxon>
        <taxon>Kickxellomycotina</taxon>
        <taxon>Kickxellomycetes</taxon>
        <taxon>Kickxellales</taxon>
        <taxon>Kickxellaceae</taxon>
        <taxon>Coemansia</taxon>
    </lineage>
</organism>
<sequence length="760" mass="84834">RPSVEEFLEDLRGQSFYHNQIIEEATQQFEPTPAHYGNLTASVNDSVWTAFSELRGLVQLYSHQVEAIDYILQGHNVVISTATASGKSAIYQIPILQMLLNDPHSTILLVFPTKALAQDQATILQQLFDHIPLLHNKIVSTLDGDTPKHSDTTNISTQSERQWIRSNASVILTNPDTLHYAMLPNTKGWIGFWERLKLVVIDELHIYQGHFGQHLSHILSRLQRFSSPQFITCSATTSNPQQHMQKLTSCSDIRLIYKDGSPHGSRTMILWDSQKDIHNMEHSVNFNDVANIAVRLLVQNMRTIVFCKYRQTCELIFREINDCIRMQPELHGLQKQVMSYRGGYTAKERRQIEHQLFSGLLRMVVATSALELGIDVGSLDAVVMVGVPPSSASLWQQTGRAGRKQQSTLAIVVANASPFDRQALINPRALFAHTFAPAAIATESSITTAHLHCAAFELPITVNCDEFVQRLGINSTTELTVNPRGLLWDAPWKQWCCALELKPWPSLKTPIRTVQQTEWTVVLAAESNHSNSPMLLLEKLDSWHALFTLYEGGIFLHRGQTYSIDLVDPDNHVAVVSDTDVTWFTRPRDRQDAVPTAVDKSMRLSTKLSFNYGSIDITTTVFGYKRVDARSKRVLEIVGHNSPSITTSTRGIWIDIPLCVVRNISAAGYDIEATIHGAQHALIIIIATVSNPCVAMTDLGTECKSPLAKRSKIPRLVVYEKSPCSNGPTLRALSKAQSIFTKALGNIEKCLCKGGCTNCI</sequence>
<name>A0A2G5B390_COERN</name>
<dbReference type="Pfam" id="PF22982">
    <property type="entry name" value="WHD_HRQ1"/>
    <property type="match status" value="1"/>
</dbReference>
<dbReference type="GO" id="GO:0006289">
    <property type="term" value="P:nucleotide-excision repair"/>
    <property type="evidence" value="ECO:0007669"/>
    <property type="project" value="TreeGrafter"/>
</dbReference>
<dbReference type="SUPFAM" id="SSF52540">
    <property type="entry name" value="P-loop containing nucleoside triphosphate hydrolases"/>
    <property type="match status" value="1"/>
</dbReference>
<keyword evidence="1" id="KW-0547">Nucleotide-binding</keyword>
<feature type="non-terminal residue" evidence="5">
    <location>
        <position position="1"/>
    </location>
</feature>
<accession>A0A2G5B390</accession>
<dbReference type="AlphaFoldDB" id="A0A2G5B390"/>
<dbReference type="SMART" id="SM00487">
    <property type="entry name" value="DEXDc"/>
    <property type="match status" value="1"/>
</dbReference>
<dbReference type="GO" id="GO:0003676">
    <property type="term" value="F:nucleic acid binding"/>
    <property type="evidence" value="ECO:0007669"/>
    <property type="project" value="InterPro"/>
</dbReference>
<dbReference type="InterPro" id="IPR014001">
    <property type="entry name" value="Helicase_ATP-bd"/>
</dbReference>
<feature type="domain" description="Helicase C-terminal" evidence="4">
    <location>
        <begin position="288"/>
        <end position="446"/>
    </location>
</feature>
<dbReference type="GO" id="GO:0036297">
    <property type="term" value="P:interstrand cross-link repair"/>
    <property type="evidence" value="ECO:0007669"/>
    <property type="project" value="TreeGrafter"/>
</dbReference>
<dbReference type="Pfam" id="PF00271">
    <property type="entry name" value="Helicase_C"/>
    <property type="match status" value="1"/>
</dbReference>
<dbReference type="STRING" id="763665.A0A2G5B390"/>
<dbReference type="GO" id="GO:0005524">
    <property type="term" value="F:ATP binding"/>
    <property type="evidence" value="ECO:0007669"/>
    <property type="project" value="UniProtKB-KW"/>
</dbReference>
<dbReference type="OrthoDB" id="18781at2759"/>
<dbReference type="EMBL" id="KZ303536">
    <property type="protein sequence ID" value="PIA13489.1"/>
    <property type="molecule type" value="Genomic_DNA"/>
</dbReference>
<dbReference type="Pfam" id="PF00270">
    <property type="entry name" value="DEAD"/>
    <property type="match status" value="1"/>
</dbReference>
<proteinExistence type="predicted"/>
<keyword evidence="6" id="KW-1185">Reference proteome</keyword>
<dbReference type="PANTHER" id="PTHR47957:SF3">
    <property type="entry name" value="ATP-DEPENDENT HELICASE HRQ1"/>
    <property type="match status" value="1"/>
</dbReference>
<dbReference type="GO" id="GO:0005634">
    <property type="term" value="C:nucleus"/>
    <property type="evidence" value="ECO:0007669"/>
    <property type="project" value="TreeGrafter"/>
</dbReference>
<dbReference type="PROSITE" id="PS51192">
    <property type="entry name" value="HELICASE_ATP_BIND_1"/>
    <property type="match status" value="1"/>
</dbReference>
<evidence type="ECO:0000256" key="2">
    <source>
        <dbReference type="ARBA" id="ARBA00022840"/>
    </source>
</evidence>
<dbReference type="GO" id="GO:0043138">
    <property type="term" value="F:3'-5' DNA helicase activity"/>
    <property type="evidence" value="ECO:0007669"/>
    <property type="project" value="TreeGrafter"/>
</dbReference>
<gene>
    <name evidence="5" type="ORF">COEREDRAFT_36090</name>
</gene>
<dbReference type="Gene3D" id="3.40.50.300">
    <property type="entry name" value="P-loop containing nucleotide triphosphate hydrolases"/>
    <property type="match status" value="2"/>
</dbReference>
<evidence type="ECO:0000313" key="6">
    <source>
        <dbReference type="Proteomes" id="UP000242474"/>
    </source>
</evidence>
<protein>
    <submittedName>
        <fullName evidence="5">DEAD-domain-containing protein</fullName>
    </submittedName>
</protein>
<dbReference type="InterPro" id="IPR001650">
    <property type="entry name" value="Helicase_C-like"/>
</dbReference>
<dbReference type="PANTHER" id="PTHR47957">
    <property type="entry name" value="ATP-DEPENDENT HELICASE HRQ1"/>
    <property type="match status" value="1"/>
</dbReference>
<dbReference type="InterPro" id="IPR018973">
    <property type="entry name" value="MZB"/>
</dbReference>
<feature type="domain" description="Helicase ATP-binding" evidence="3">
    <location>
        <begin position="68"/>
        <end position="255"/>
    </location>
</feature>
<dbReference type="Proteomes" id="UP000242474">
    <property type="component" value="Unassembled WGS sequence"/>
</dbReference>
<reference evidence="5 6" key="1">
    <citation type="journal article" date="2015" name="Genome Biol. Evol.">
        <title>Phylogenomic analyses indicate that early fungi evolved digesting cell walls of algal ancestors of land plants.</title>
        <authorList>
            <person name="Chang Y."/>
            <person name="Wang S."/>
            <person name="Sekimoto S."/>
            <person name="Aerts A.L."/>
            <person name="Choi C."/>
            <person name="Clum A."/>
            <person name="LaButti K.M."/>
            <person name="Lindquist E.A."/>
            <person name="Yee Ngan C."/>
            <person name="Ohm R.A."/>
            <person name="Salamov A.A."/>
            <person name="Grigoriev I.V."/>
            <person name="Spatafora J.W."/>
            <person name="Berbee M.L."/>
        </authorList>
    </citation>
    <scope>NUCLEOTIDE SEQUENCE [LARGE SCALE GENOMIC DNA]</scope>
    <source>
        <strain evidence="5 6">NRRL 1564</strain>
    </source>
</reference>